<reference evidence="1 2" key="1">
    <citation type="submission" date="2017-09" db="EMBL/GenBank/DDBJ databases">
        <title>Large-scale bioinformatics analysis of Bacillus genomes uncovers conserved roles of natural products in bacterial physiology.</title>
        <authorList>
            <consortium name="Agbiome Team Llc"/>
            <person name="Bleich R.M."/>
            <person name="Grubbs K.J."/>
            <person name="Santa Maria K.C."/>
            <person name="Allen S.E."/>
            <person name="Farag S."/>
            <person name="Shank E.A."/>
            <person name="Bowers A."/>
        </authorList>
    </citation>
    <scope>NUCLEOTIDE SEQUENCE [LARGE SCALE GENOMIC DNA]</scope>
    <source>
        <strain evidence="1 2">AFS021349</strain>
    </source>
</reference>
<organism evidence="1 2">
    <name type="scientific">Bacillus toyonensis</name>
    <dbReference type="NCBI Taxonomy" id="155322"/>
    <lineage>
        <taxon>Bacteria</taxon>
        <taxon>Bacillati</taxon>
        <taxon>Bacillota</taxon>
        <taxon>Bacilli</taxon>
        <taxon>Bacillales</taxon>
        <taxon>Bacillaceae</taxon>
        <taxon>Bacillus</taxon>
        <taxon>Bacillus cereus group</taxon>
    </lineage>
</organism>
<sequence length="328" mass="35168">MSNLRLDLYLPLISNITTDPRYPDHPDCLLLQNETTDLLSGKTHFYVNDGTTITGDVSNFVSDSAMPNLNNYAKAIPLVAFDNTFTNNSTVTQTYMTPEIVKTHSDSKSTSVSNGFTLGAKATASVSGKVDVPLLAEGSATASVEFSAQYQFNTTTTSTSTETVTLRIPPQPVVVPAGKKTHVKIYYAAINITNAPITYTGKMSGMVTIEPNNVPNFPSGSVDLYSVLSVANEHCPNAAVNGNTGLTLDSTNKSVNFTSTGYFNGELLAGNFFVQTDEQSISASTENNSEHSVKITQGDLIITPDPDSPTNMRTHIYVCNCPECGCEN</sequence>
<proteinExistence type="predicted"/>
<protein>
    <submittedName>
        <fullName evidence="1">Uncharacterized protein</fullName>
    </submittedName>
</protein>
<comment type="caution">
    <text evidence="1">The sequence shown here is derived from an EMBL/GenBank/DDBJ whole genome shotgun (WGS) entry which is preliminary data.</text>
</comment>
<name>A0A2A8H6S6_9BACI</name>
<dbReference type="Pfam" id="PF03318">
    <property type="entry name" value="ETX_MTX2"/>
    <property type="match status" value="1"/>
</dbReference>
<dbReference type="Proteomes" id="UP000220841">
    <property type="component" value="Unassembled WGS sequence"/>
</dbReference>
<evidence type="ECO:0000313" key="2">
    <source>
        <dbReference type="Proteomes" id="UP000220841"/>
    </source>
</evidence>
<gene>
    <name evidence="1" type="ORF">CN585_29195</name>
</gene>
<accession>A0A2A8H6S6</accession>
<dbReference type="AlphaFoldDB" id="A0A2A8H6S6"/>
<dbReference type="EMBL" id="NUBY01000297">
    <property type="protein sequence ID" value="PEP88750.1"/>
    <property type="molecule type" value="Genomic_DNA"/>
</dbReference>
<dbReference type="InterPro" id="IPR004991">
    <property type="entry name" value="Aerolysin-like"/>
</dbReference>
<dbReference type="Gene3D" id="2.170.15.10">
    <property type="entry name" value="Proaerolysin, chain A, domain 3"/>
    <property type="match status" value="1"/>
</dbReference>
<dbReference type="CDD" id="cd20223">
    <property type="entry name" value="PFM_epsilon-toxin-like"/>
    <property type="match status" value="1"/>
</dbReference>
<evidence type="ECO:0000313" key="1">
    <source>
        <dbReference type="EMBL" id="PEP88750.1"/>
    </source>
</evidence>
<dbReference type="SUPFAM" id="SSF56973">
    <property type="entry name" value="Aerolisin/ETX pore-forming domain"/>
    <property type="match status" value="1"/>
</dbReference>